<proteinExistence type="predicted"/>
<evidence type="ECO:0000313" key="3">
    <source>
        <dbReference type="EMBL" id="MBI3128040.1"/>
    </source>
</evidence>
<evidence type="ECO:0000313" key="4">
    <source>
        <dbReference type="Proteomes" id="UP000782312"/>
    </source>
</evidence>
<sequence>MDFVRAEREFRGAPIEAGARWAGEDLWVLLAGGARPHVGSVILASPRPSLDDPSRTSATSSVLNRPGHMDERPGRALAERLAAALGCHVALACGIHYDDLDAPAIERIEALCAELGEELLAQLGGAGG</sequence>
<dbReference type="InterPro" id="IPR048844">
    <property type="entry name" value="LpdD_chaperone-like"/>
</dbReference>
<accession>A0A932HYG9</accession>
<dbReference type="EMBL" id="JACPUR010000023">
    <property type="protein sequence ID" value="MBI3128040.1"/>
    <property type="molecule type" value="Genomic_DNA"/>
</dbReference>
<comment type="caution">
    <text evidence="3">The sequence shown here is derived from an EMBL/GenBank/DDBJ whole genome shotgun (WGS) entry which is preliminary data.</text>
</comment>
<organism evidence="3 4">
    <name type="scientific">Tectimicrobiota bacterium</name>
    <dbReference type="NCBI Taxonomy" id="2528274"/>
    <lineage>
        <taxon>Bacteria</taxon>
        <taxon>Pseudomonadati</taxon>
        <taxon>Nitrospinota/Tectimicrobiota group</taxon>
        <taxon>Candidatus Tectimicrobiota</taxon>
    </lineage>
</organism>
<dbReference type="AlphaFoldDB" id="A0A932HYG9"/>
<feature type="domain" description="Prenylated flavin chaperone LpdD-like" evidence="2">
    <location>
        <begin position="13"/>
        <end position="123"/>
    </location>
</feature>
<gene>
    <name evidence="3" type="ORF">HYZ11_10590</name>
</gene>
<evidence type="ECO:0000259" key="2">
    <source>
        <dbReference type="Pfam" id="PF21758"/>
    </source>
</evidence>
<reference evidence="3" key="1">
    <citation type="submission" date="2020-07" db="EMBL/GenBank/DDBJ databases">
        <title>Huge and variable diversity of episymbiotic CPR bacteria and DPANN archaea in groundwater ecosystems.</title>
        <authorList>
            <person name="He C.Y."/>
            <person name="Keren R."/>
            <person name="Whittaker M."/>
            <person name="Farag I.F."/>
            <person name="Doudna J."/>
            <person name="Cate J.H.D."/>
            <person name="Banfield J.F."/>
        </authorList>
    </citation>
    <scope>NUCLEOTIDE SEQUENCE</scope>
    <source>
        <strain evidence="3">NC_groundwater_763_Ag_S-0.2um_68_21</strain>
    </source>
</reference>
<evidence type="ECO:0000256" key="1">
    <source>
        <dbReference type="SAM" id="MobiDB-lite"/>
    </source>
</evidence>
<dbReference type="Pfam" id="PF21758">
    <property type="entry name" value="PAC_bac"/>
    <property type="match status" value="1"/>
</dbReference>
<name>A0A932HYG9_UNCTE</name>
<feature type="region of interest" description="Disordered" evidence="1">
    <location>
        <begin position="45"/>
        <end position="71"/>
    </location>
</feature>
<dbReference type="Proteomes" id="UP000782312">
    <property type="component" value="Unassembled WGS sequence"/>
</dbReference>
<protein>
    <recommendedName>
        <fullName evidence="2">Prenylated flavin chaperone LpdD-like domain-containing protein</fullName>
    </recommendedName>
</protein>